<name>A0A6C0AY84_9ZZZZ</name>
<protein>
    <submittedName>
        <fullName evidence="2">Uncharacterized protein</fullName>
    </submittedName>
</protein>
<accession>A0A6C0AY84</accession>
<dbReference type="EMBL" id="MN739039">
    <property type="protein sequence ID" value="QHS84947.1"/>
    <property type="molecule type" value="Genomic_DNA"/>
</dbReference>
<reference evidence="2" key="1">
    <citation type="journal article" date="2020" name="Nature">
        <title>Giant virus diversity and host interactions through global metagenomics.</title>
        <authorList>
            <person name="Schulz F."/>
            <person name="Roux S."/>
            <person name="Paez-Espino D."/>
            <person name="Jungbluth S."/>
            <person name="Walsh D.A."/>
            <person name="Denef V.J."/>
            <person name="McMahon K.D."/>
            <person name="Konstantinidis K.T."/>
            <person name="Eloe-Fadrosh E.A."/>
            <person name="Kyrpides N.C."/>
            <person name="Woyke T."/>
        </authorList>
    </citation>
    <scope>NUCLEOTIDE SEQUENCE</scope>
    <source>
        <strain evidence="2">GVMAG-M-3300009182-67</strain>
    </source>
</reference>
<feature type="region of interest" description="Disordered" evidence="1">
    <location>
        <begin position="1"/>
        <end position="24"/>
    </location>
</feature>
<feature type="region of interest" description="Disordered" evidence="1">
    <location>
        <begin position="66"/>
        <end position="85"/>
    </location>
</feature>
<feature type="compositionally biased region" description="Basic residues" evidence="1">
    <location>
        <begin position="7"/>
        <end position="22"/>
    </location>
</feature>
<evidence type="ECO:0000313" key="2">
    <source>
        <dbReference type="EMBL" id="QHS84947.1"/>
    </source>
</evidence>
<organism evidence="2">
    <name type="scientific">viral metagenome</name>
    <dbReference type="NCBI Taxonomy" id="1070528"/>
    <lineage>
        <taxon>unclassified sequences</taxon>
        <taxon>metagenomes</taxon>
        <taxon>organismal metagenomes</taxon>
    </lineage>
</organism>
<dbReference type="AlphaFoldDB" id="A0A6C0AY84"/>
<proteinExistence type="predicted"/>
<evidence type="ECO:0000256" key="1">
    <source>
        <dbReference type="SAM" id="MobiDB-lite"/>
    </source>
</evidence>
<sequence length="467" mass="53048">MALFSFGKKRRVHRKKSGKGRKPPAALLKKCRKHHIKTTMKKGGKRVYRKVSTLKKLLARKMRKMGRKVHRKSSFGRRRRSSRFGESLEQVKTRLGDAMFKMNPITCPDKYSLNTFQGNNSTYGICSDGSKVPKYSPPLIGKGTFKDSLKFGRRRRSTRRSRFGNGGVVGFQFDNPANYGFDQKVQQYPSVLSQSNTVVNEQMNLSRPEGMVLSSSDLPVYGVYRNFFGQDVPTQIPPNWDCMGQPDGTCMPVGVPFQSYKTPVSFGKKKRSRRYNVSGSGCNGLRKRVCMSNPNCSYTKRGCRRRKGTATKGVVYEGPSLQFGRRRPRRRYNVPGSPCNKLRKRVCRSNPNCSYTKRGCRRRKGTRKGLMYEGPSLMFGKKKRSRRYNVPGSSCNKLRKRVCKSNPNCSYTKRGCRRRKGTRGGLVYEGPSLFNGEYVAPSAADVAAAEAAELMFGRRRRRGVRRV</sequence>
<feature type="compositionally biased region" description="Basic residues" evidence="1">
    <location>
        <begin position="66"/>
        <end position="82"/>
    </location>
</feature>